<evidence type="ECO:0000259" key="1">
    <source>
        <dbReference type="PROSITE" id="PS51153"/>
    </source>
</evidence>
<accession>A0A2H5QP52</accession>
<evidence type="ECO:0000313" key="3">
    <source>
        <dbReference type="Proteomes" id="UP000236630"/>
    </source>
</evidence>
<evidence type="ECO:0000313" key="2">
    <source>
        <dbReference type="EMBL" id="GAY66398.1"/>
    </source>
</evidence>
<keyword evidence="3" id="KW-1185">Reference proteome</keyword>
<comment type="caution">
    <text evidence="2">The sequence shown here is derived from an EMBL/GenBank/DDBJ whole genome shotgun (WGS) entry which is preliminary data.</text>
</comment>
<protein>
    <recommendedName>
        <fullName evidence="1">RPW8 domain-containing protein</fullName>
    </recommendedName>
</protein>
<dbReference type="Proteomes" id="UP000236630">
    <property type="component" value="Unassembled WGS sequence"/>
</dbReference>
<proteinExistence type="predicted"/>
<name>A0A2H5QP52_CITUN</name>
<dbReference type="Pfam" id="PF05659">
    <property type="entry name" value="RPW8"/>
    <property type="match status" value="1"/>
</dbReference>
<organism evidence="2 3">
    <name type="scientific">Citrus unshiu</name>
    <name type="common">Satsuma mandarin</name>
    <name type="synonym">Citrus nobilis var. unshiu</name>
    <dbReference type="NCBI Taxonomy" id="55188"/>
    <lineage>
        <taxon>Eukaryota</taxon>
        <taxon>Viridiplantae</taxon>
        <taxon>Streptophyta</taxon>
        <taxon>Embryophyta</taxon>
        <taxon>Tracheophyta</taxon>
        <taxon>Spermatophyta</taxon>
        <taxon>Magnoliopsida</taxon>
        <taxon>eudicotyledons</taxon>
        <taxon>Gunneridae</taxon>
        <taxon>Pentapetalae</taxon>
        <taxon>rosids</taxon>
        <taxon>malvids</taxon>
        <taxon>Sapindales</taxon>
        <taxon>Rutaceae</taxon>
        <taxon>Aurantioideae</taxon>
        <taxon>Citrus</taxon>
    </lineage>
</organism>
<gene>
    <name evidence="2" type="ORF">CUMW_248420</name>
</gene>
<sequence>MWNSCSSRKSGPPHLTLNSLENTISLLSPLIKEMDRLNQELGDSNKIEVIIHLFLQQRKKGGALVSKYSSIRRWNLCKKRKYEKRLRNMDSSLRELSGVLQVGQALDTQRL</sequence>
<dbReference type="AlphaFoldDB" id="A0A2H5QP52"/>
<dbReference type="EMBL" id="BDQV01000573">
    <property type="protein sequence ID" value="GAY66398.1"/>
    <property type="molecule type" value="Genomic_DNA"/>
</dbReference>
<dbReference type="PROSITE" id="PS51153">
    <property type="entry name" value="RPW8"/>
    <property type="match status" value="1"/>
</dbReference>
<feature type="domain" description="RPW8" evidence="1">
    <location>
        <begin position="1"/>
        <end position="111"/>
    </location>
</feature>
<reference evidence="2 3" key="1">
    <citation type="journal article" date="2017" name="Front. Genet.">
        <title>Draft sequencing of the heterozygous diploid genome of Satsuma (Citrus unshiu Marc.) using a hybrid assembly approach.</title>
        <authorList>
            <person name="Shimizu T."/>
            <person name="Tanizawa Y."/>
            <person name="Mochizuki T."/>
            <person name="Nagasaki H."/>
            <person name="Yoshioka T."/>
            <person name="Toyoda A."/>
            <person name="Fujiyama A."/>
            <person name="Kaminuma E."/>
            <person name="Nakamura Y."/>
        </authorList>
    </citation>
    <scope>NUCLEOTIDE SEQUENCE [LARGE SCALE GENOMIC DNA]</scope>
    <source>
        <strain evidence="3">cv. Miyagawa wase</strain>
    </source>
</reference>
<dbReference type="InterPro" id="IPR008808">
    <property type="entry name" value="Powdery_mildew-R_dom"/>
</dbReference>